<evidence type="ECO:0000256" key="6">
    <source>
        <dbReference type="ARBA" id="ARBA00023157"/>
    </source>
</evidence>
<dbReference type="EC" id="1.8.1.7" evidence="11"/>
<comment type="caution">
    <text evidence="11">The sequence shown here is derived from an EMBL/GenBank/DDBJ whole genome shotgun (WGS) entry which is preliminary data.</text>
</comment>
<evidence type="ECO:0000256" key="7">
    <source>
        <dbReference type="ARBA" id="ARBA00023284"/>
    </source>
</evidence>
<keyword evidence="3 8" id="KW-0285">Flavoprotein</keyword>
<evidence type="ECO:0000256" key="4">
    <source>
        <dbReference type="ARBA" id="ARBA00022827"/>
    </source>
</evidence>
<evidence type="ECO:0000256" key="5">
    <source>
        <dbReference type="ARBA" id="ARBA00023002"/>
    </source>
</evidence>
<sequence length="460" mass="50536">MLFDLFVIGGGSGGVRAARLAGQLGKRVAIAEEHRVGGTCVIRGCVPKKLFVYASQYTREFKDSIGFGWKCVDPIFNWSKLIEAKNKEISRLEELYCRGLKNNNVQIYKSRAVFIDEHTLELSATGERVKAEKILIATGAMIAPNSAIKGSELCLTSSEVFDLEKLPKSIVIVGGGYIGLEFASIFHELGVKTTLVHRGDLILRNFDYDLRRLLSDAMIEKGISIIYGATVAQVEAKNNHYNVVLSNGQIISTDQVMLATGRVPNTKDLGLQKIGVKLNENGAVVVDEKMTTSVSHIWAVGDVTGHVQLTPIAIHEAMCFIKTAFEEIPTIPDYNLIATAVFSQPEIGTVGLSEECAVRCYKYVEIYRTQFRSLRNTLSGNSEKMFMKLVVDGESRIVVGAHILGEGAGEMAQLIGIALKGKLTKDIFDETMAIHPTAAEELVTMYKPSYIYKNGKKLES</sequence>
<reference evidence="11 12" key="1">
    <citation type="submission" date="2022-05" db="EMBL/GenBank/DDBJ databases">
        <title>Description of the Bartonella bilalgolemii sp. nov. Isolated from Apodemus uralensis (Pallas 1811).</title>
        <authorList>
            <person name="Zgheib R."/>
            <person name="Celebi B."/>
        </authorList>
    </citation>
    <scope>NUCLEOTIDE SEQUENCE [LARGE SCALE GENOMIC DNA]</scope>
    <source>
        <strain evidence="11 12">G70</strain>
    </source>
</reference>
<comment type="similarity">
    <text evidence="2 8">Belongs to the class-I pyridine nucleotide-disulfide oxidoreductase family.</text>
</comment>
<dbReference type="InterPro" id="IPR001100">
    <property type="entry name" value="Pyr_nuc-diS_OxRdtase"/>
</dbReference>
<dbReference type="Pfam" id="PF07992">
    <property type="entry name" value="Pyr_redox_2"/>
    <property type="match status" value="1"/>
</dbReference>
<feature type="domain" description="Pyridine nucleotide-disulphide oxidoreductase dimerisation" evidence="9">
    <location>
        <begin position="337"/>
        <end position="445"/>
    </location>
</feature>
<dbReference type="SUPFAM" id="SSF55424">
    <property type="entry name" value="FAD/NAD-linked reductases, dimerisation (C-terminal) domain"/>
    <property type="match status" value="1"/>
</dbReference>
<evidence type="ECO:0000256" key="2">
    <source>
        <dbReference type="ARBA" id="ARBA00007532"/>
    </source>
</evidence>
<keyword evidence="7 8" id="KW-0676">Redox-active center</keyword>
<proteinExistence type="inferred from homology"/>
<dbReference type="PROSITE" id="PS00076">
    <property type="entry name" value="PYRIDINE_REDOX_1"/>
    <property type="match status" value="1"/>
</dbReference>
<evidence type="ECO:0000313" key="11">
    <source>
        <dbReference type="EMBL" id="MCL6229627.1"/>
    </source>
</evidence>
<protein>
    <submittedName>
        <fullName evidence="11">Glutathione-disulfide reductase</fullName>
        <ecNumber evidence="11">1.8.1.7</ecNumber>
    </submittedName>
</protein>
<organism evidence="11 12">
    <name type="scientific">Bartonella bilalgolemii</name>
    <dbReference type="NCBI Taxonomy" id="2942911"/>
    <lineage>
        <taxon>Bacteria</taxon>
        <taxon>Pseudomonadati</taxon>
        <taxon>Pseudomonadota</taxon>
        <taxon>Alphaproteobacteria</taxon>
        <taxon>Hyphomicrobiales</taxon>
        <taxon>Bartonellaceae</taxon>
        <taxon>Bartonella</taxon>
    </lineage>
</organism>
<dbReference type="Gene3D" id="3.30.390.30">
    <property type="match status" value="1"/>
</dbReference>
<dbReference type="InterPro" id="IPR023753">
    <property type="entry name" value="FAD/NAD-binding_dom"/>
</dbReference>
<name>A0ABT0P8L5_9HYPH</name>
<dbReference type="PANTHER" id="PTHR42737:SF2">
    <property type="entry name" value="GLUTATHIONE REDUCTASE"/>
    <property type="match status" value="1"/>
</dbReference>
<dbReference type="NCBIfam" id="NF004776">
    <property type="entry name" value="PRK06116.1"/>
    <property type="match status" value="1"/>
</dbReference>
<dbReference type="InterPro" id="IPR016156">
    <property type="entry name" value="FAD/NAD-linked_Rdtase_dimer_sf"/>
</dbReference>
<evidence type="ECO:0000256" key="8">
    <source>
        <dbReference type="RuleBase" id="RU003691"/>
    </source>
</evidence>
<evidence type="ECO:0000256" key="3">
    <source>
        <dbReference type="ARBA" id="ARBA00022630"/>
    </source>
</evidence>
<dbReference type="RefSeq" id="WP_249676183.1">
    <property type="nucleotide sequence ID" value="NZ_JAMCOF010000004.1"/>
</dbReference>
<dbReference type="Proteomes" id="UP001523003">
    <property type="component" value="Unassembled WGS sequence"/>
</dbReference>
<keyword evidence="5 8" id="KW-0560">Oxidoreductase</keyword>
<gene>
    <name evidence="11" type="primary">gorA</name>
    <name evidence="11" type="ORF">M4Z11_03250</name>
</gene>
<dbReference type="PRINTS" id="PR00411">
    <property type="entry name" value="PNDRDTASEI"/>
</dbReference>
<evidence type="ECO:0000259" key="10">
    <source>
        <dbReference type="Pfam" id="PF07992"/>
    </source>
</evidence>
<dbReference type="PRINTS" id="PR00368">
    <property type="entry name" value="FADPNR"/>
</dbReference>
<keyword evidence="4 8" id="KW-0274">FAD</keyword>
<dbReference type="Gene3D" id="3.50.50.60">
    <property type="entry name" value="FAD/NAD(P)-binding domain"/>
    <property type="match status" value="2"/>
</dbReference>
<feature type="domain" description="FAD/NAD(P)-binding" evidence="10">
    <location>
        <begin position="3"/>
        <end position="317"/>
    </location>
</feature>
<dbReference type="GO" id="GO:0004362">
    <property type="term" value="F:glutathione-disulfide reductase (NADPH) activity"/>
    <property type="evidence" value="ECO:0007669"/>
    <property type="project" value="UniProtKB-EC"/>
</dbReference>
<dbReference type="PANTHER" id="PTHR42737">
    <property type="entry name" value="GLUTATHIONE REDUCTASE"/>
    <property type="match status" value="1"/>
</dbReference>
<dbReference type="EMBL" id="JAMCOF010000004">
    <property type="protein sequence ID" value="MCL6229627.1"/>
    <property type="molecule type" value="Genomic_DNA"/>
</dbReference>
<dbReference type="PIRSF" id="PIRSF000350">
    <property type="entry name" value="Mercury_reductase_MerA"/>
    <property type="match status" value="1"/>
</dbReference>
<dbReference type="Pfam" id="PF02852">
    <property type="entry name" value="Pyr_redox_dim"/>
    <property type="match status" value="1"/>
</dbReference>
<evidence type="ECO:0000313" key="12">
    <source>
        <dbReference type="Proteomes" id="UP001523003"/>
    </source>
</evidence>
<dbReference type="InterPro" id="IPR046952">
    <property type="entry name" value="GSHR/TRXR-like"/>
</dbReference>
<accession>A0ABT0P8L5</accession>
<dbReference type="InterPro" id="IPR012999">
    <property type="entry name" value="Pyr_OxRdtase_I_AS"/>
</dbReference>
<comment type="cofactor">
    <cofactor evidence="1">
        <name>FAD</name>
        <dbReference type="ChEBI" id="CHEBI:57692"/>
    </cofactor>
</comment>
<keyword evidence="12" id="KW-1185">Reference proteome</keyword>
<dbReference type="InterPro" id="IPR036188">
    <property type="entry name" value="FAD/NAD-bd_sf"/>
</dbReference>
<dbReference type="SUPFAM" id="SSF51905">
    <property type="entry name" value="FAD/NAD(P)-binding domain"/>
    <property type="match status" value="1"/>
</dbReference>
<keyword evidence="6" id="KW-1015">Disulfide bond</keyword>
<dbReference type="InterPro" id="IPR004099">
    <property type="entry name" value="Pyr_nucl-diS_OxRdtase_dimer"/>
</dbReference>
<evidence type="ECO:0000259" key="9">
    <source>
        <dbReference type="Pfam" id="PF02852"/>
    </source>
</evidence>
<evidence type="ECO:0000256" key="1">
    <source>
        <dbReference type="ARBA" id="ARBA00001974"/>
    </source>
</evidence>